<dbReference type="AlphaFoldDB" id="A0A8T1N9A3"/>
<comment type="caution">
    <text evidence="1">The sequence shown here is derived from an EMBL/GenBank/DDBJ whole genome shotgun (WGS) entry which is preliminary data.</text>
</comment>
<dbReference type="Proteomes" id="UP000811609">
    <property type="component" value="Chromosome 15"/>
</dbReference>
<evidence type="ECO:0000313" key="2">
    <source>
        <dbReference type="Proteomes" id="UP000811609"/>
    </source>
</evidence>
<accession>A0A8T1N9A3</accession>
<reference evidence="1" key="1">
    <citation type="submission" date="2020-12" db="EMBL/GenBank/DDBJ databases">
        <title>WGS assembly of Carya illinoinensis cv. Pawnee.</title>
        <authorList>
            <person name="Platts A."/>
            <person name="Shu S."/>
            <person name="Wright S."/>
            <person name="Barry K."/>
            <person name="Edger P."/>
            <person name="Pires J.C."/>
            <person name="Schmutz J."/>
        </authorList>
    </citation>
    <scope>NUCLEOTIDE SEQUENCE</scope>
    <source>
        <tissue evidence="1">Leaf</tissue>
    </source>
</reference>
<keyword evidence="2" id="KW-1185">Reference proteome</keyword>
<name>A0A8T1N9A3_CARIL</name>
<sequence length="127" mass="14348">MPTFTVSLASSTTQSRDFDMLRCHSVKRDYREIGRERSNCAKQDGDRSCCLGEGREGAQESTPKAGPKGVYLGGWAYVLCRQCVLLCHIAFHATWRVARFFPNFDPYSFVGDRALRLVLWAGSDFEN</sequence>
<proteinExistence type="predicted"/>
<dbReference type="EMBL" id="CM031823">
    <property type="protein sequence ID" value="KAG6626411.1"/>
    <property type="molecule type" value="Genomic_DNA"/>
</dbReference>
<gene>
    <name evidence="1" type="ORF">CIPAW_15G045800</name>
</gene>
<evidence type="ECO:0000313" key="1">
    <source>
        <dbReference type="EMBL" id="KAG6626411.1"/>
    </source>
</evidence>
<organism evidence="1 2">
    <name type="scientific">Carya illinoinensis</name>
    <name type="common">Pecan</name>
    <dbReference type="NCBI Taxonomy" id="32201"/>
    <lineage>
        <taxon>Eukaryota</taxon>
        <taxon>Viridiplantae</taxon>
        <taxon>Streptophyta</taxon>
        <taxon>Embryophyta</taxon>
        <taxon>Tracheophyta</taxon>
        <taxon>Spermatophyta</taxon>
        <taxon>Magnoliopsida</taxon>
        <taxon>eudicotyledons</taxon>
        <taxon>Gunneridae</taxon>
        <taxon>Pentapetalae</taxon>
        <taxon>rosids</taxon>
        <taxon>fabids</taxon>
        <taxon>Fagales</taxon>
        <taxon>Juglandaceae</taxon>
        <taxon>Carya</taxon>
    </lineage>
</organism>
<protein>
    <submittedName>
        <fullName evidence="1">Uncharacterized protein</fullName>
    </submittedName>
</protein>